<evidence type="ECO:0000313" key="2">
    <source>
        <dbReference type="EMBL" id="SCF21630.1"/>
    </source>
</evidence>
<name>A0A1C4YLU5_9ACTN</name>
<dbReference type="Gene3D" id="3.30.530.20">
    <property type="match status" value="1"/>
</dbReference>
<dbReference type="RefSeq" id="WP_172894312.1">
    <property type="nucleotide sequence ID" value="NZ_LT607410.1"/>
</dbReference>
<gene>
    <name evidence="2" type="ORF">GA0074696_3494</name>
</gene>
<dbReference type="SUPFAM" id="SSF55961">
    <property type="entry name" value="Bet v1-like"/>
    <property type="match status" value="1"/>
</dbReference>
<evidence type="ECO:0000313" key="3">
    <source>
        <dbReference type="Proteomes" id="UP000198228"/>
    </source>
</evidence>
<feature type="compositionally biased region" description="Low complexity" evidence="1">
    <location>
        <begin position="35"/>
        <end position="45"/>
    </location>
</feature>
<dbReference type="EMBL" id="LT607410">
    <property type="protein sequence ID" value="SCF21630.1"/>
    <property type="molecule type" value="Genomic_DNA"/>
</dbReference>
<accession>A0A1C4YLU5</accession>
<proteinExistence type="predicted"/>
<evidence type="ECO:0000256" key="1">
    <source>
        <dbReference type="SAM" id="MobiDB-lite"/>
    </source>
</evidence>
<reference evidence="2 3" key="1">
    <citation type="submission" date="2016-06" db="EMBL/GenBank/DDBJ databases">
        <authorList>
            <person name="Kjaerup R.B."/>
            <person name="Dalgaard T.S."/>
            <person name="Juul-Madsen H.R."/>
        </authorList>
    </citation>
    <scope>NUCLEOTIDE SEQUENCE [LARGE SCALE GENOMIC DNA]</scope>
    <source>
        <strain evidence="2 3">DSM 43821</strain>
    </source>
</reference>
<sequence>MTRQKSFKSRVRTRMDKTGESYTAARRHLLTGAVAAEPPTAAPAESTPPAPGSGAAQADRISDALLRERTGRGWDEWFALLDEWGAVQRTHTETARWLVTAHEVPGWWAQTVTVGYEQARGLRAPGQRRGGGWEAGGSRTVAVPVDRLFEAFSDDGLRRRWLPDVAIRVRTATRPKTFRADWEGGPTRIVVGFAPKGDTKATVAVVHEKLTDAEQAAALKAYWRERLAALKQLLESGEAGR</sequence>
<organism evidence="2 3">
    <name type="scientific">Micromonospora purpureochromogenes</name>
    <dbReference type="NCBI Taxonomy" id="47872"/>
    <lineage>
        <taxon>Bacteria</taxon>
        <taxon>Bacillati</taxon>
        <taxon>Actinomycetota</taxon>
        <taxon>Actinomycetes</taxon>
        <taxon>Micromonosporales</taxon>
        <taxon>Micromonosporaceae</taxon>
        <taxon>Micromonospora</taxon>
    </lineage>
</organism>
<dbReference type="InterPro" id="IPR023393">
    <property type="entry name" value="START-like_dom_sf"/>
</dbReference>
<evidence type="ECO:0008006" key="4">
    <source>
        <dbReference type="Google" id="ProtNLM"/>
    </source>
</evidence>
<feature type="region of interest" description="Disordered" evidence="1">
    <location>
        <begin position="1"/>
        <end position="58"/>
    </location>
</feature>
<dbReference type="AlphaFoldDB" id="A0A1C4YLU5"/>
<protein>
    <recommendedName>
        <fullName evidence="4">DUF4287 domain-containing protein</fullName>
    </recommendedName>
</protein>
<dbReference type="Proteomes" id="UP000198228">
    <property type="component" value="Chromosome I"/>
</dbReference>
<feature type="compositionally biased region" description="Basic residues" evidence="1">
    <location>
        <begin position="1"/>
        <end position="12"/>
    </location>
</feature>